<name>A0A9W4NKB3_9EURO</name>
<proteinExistence type="predicted"/>
<evidence type="ECO:0000256" key="5">
    <source>
        <dbReference type="ARBA" id="ARBA00023242"/>
    </source>
</evidence>
<keyword evidence="5" id="KW-0539">Nucleus</keyword>
<feature type="compositionally biased region" description="Basic and acidic residues" evidence="6">
    <location>
        <begin position="110"/>
        <end position="123"/>
    </location>
</feature>
<dbReference type="PANTHER" id="PTHR37534:SF43">
    <property type="entry name" value="FINGER DOMAIN PROTEIN, PUTATIVE (AFU_ORTHOLOGUE AFUA_1G01850)-RELATED"/>
    <property type="match status" value="1"/>
</dbReference>
<evidence type="ECO:0000256" key="4">
    <source>
        <dbReference type="ARBA" id="ARBA00023163"/>
    </source>
</evidence>
<dbReference type="OrthoDB" id="5135333at2759"/>
<dbReference type="InterPro" id="IPR001138">
    <property type="entry name" value="Zn2Cys6_DnaBD"/>
</dbReference>
<evidence type="ECO:0000256" key="6">
    <source>
        <dbReference type="SAM" id="MobiDB-lite"/>
    </source>
</evidence>
<dbReference type="Pfam" id="PF00172">
    <property type="entry name" value="Zn_clus"/>
    <property type="match status" value="1"/>
</dbReference>
<dbReference type="GO" id="GO:0008270">
    <property type="term" value="F:zinc ion binding"/>
    <property type="evidence" value="ECO:0007669"/>
    <property type="project" value="InterPro"/>
</dbReference>
<evidence type="ECO:0000256" key="1">
    <source>
        <dbReference type="ARBA" id="ARBA00004123"/>
    </source>
</evidence>
<keyword evidence="3" id="KW-0238">DNA-binding</keyword>
<comment type="subcellular location">
    <subcellularLocation>
        <location evidence="1">Nucleus</location>
    </subcellularLocation>
</comment>
<dbReference type="AlphaFoldDB" id="A0A9W4NKB3"/>
<feature type="region of interest" description="Disordered" evidence="6">
    <location>
        <begin position="49"/>
        <end position="123"/>
    </location>
</feature>
<comment type="caution">
    <text evidence="8">The sequence shown here is derived from an EMBL/GenBank/DDBJ whole genome shotgun (WGS) entry which is preliminary data.</text>
</comment>
<accession>A0A9W4NKB3</accession>
<protein>
    <recommendedName>
        <fullName evidence="7">Zn(2)-C6 fungal-type domain-containing protein</fullName>
    </recommendedName>
</protein>
<dbReference type="EMBL" id="CAJVPD010000233">
    <property type="protein sequence ID" value="CAG8377696.1"/>
    <property type="molecule type" value="Genomic_DNA"/>
</dbReference>
<dbReference type="GO" id="GO:0000981">
    <property type="term" value="F:DNA-binding transcription factor activity, RNA polymerase II-specific"/>
    <property type="evidence" value="ECO:0007669"/>
    <property type="project" value="InterPro"/>
</dbReference>
<dbReference type="SMART" id="SM00066">
    <property type="entry name" value="GAL4"/>
    <property type="match status" value="1"/>
</dbReference>
<evidence type="ECO:0000256" key="3">
    <source>
        <dbReference type="ARBA" id="ARBA00023125"/>
    </source>
</evidence>
<dbReference type="GO" id="GO:0000976">
    <property type="term" value="F:transcription cis-regulatory region binding"/>
    <property type="evidence" value="ECO:0007669"/>
    <property type="project" value="TreeGrafter"/>
</dbReference>
<evidence type="ECO:0000313" key="9">
    <source>
        <dbReference type="Proteomes" id="UP001152592"/>
    </source>
</evidence>
<keyword evidence="4" id="KW-0804">Transcription</keyword>
<dbReference type="InterPro" id="IPR036864">
    <property type="entry name" value="Zn2-C6_fun-type_DNA-bd_sf"/>
</dbReference>
<dbReference type="PROSITE" id="PS50048">
    <property type="entry name" value="ZN2_CY6_FUNGAL_2"/>
    <property type="match status" value="1"/>
</dbReference>
<evidence type="ECO:0000256" key="2">
    <source>
        <dbReference type="ARBA" id="ARBA00023015"/>
    </source>
</evidence>
<dbReference type="CDD" id="cd00067">
    <property type="entry name" value="GAL4"/>
    <property type="match status" value="1"/>
</dbReference>
<feature type="domain" description="Zn(2)-C6 fungal-type" evidence="7">
    <location>
        <begin position="18"/>
        <end position="48"/>
    </location>
</feature>
<organism evidence="8 9">
    <name type="scientific">Penicillium salamii</name>
    <dbReference type="NCBI Taxonomy" id="1612424"/>
    <lineage>
        <taxon>Eukaryota</taxon>
        <taxon>Fungi</taxon>
        <taxon>Dikarya</taxon>
        <taxon>Ascomycota</taxon>
        <taxon>Pezizomycotina</taxon>
        <taxon>Eurotiomycetes</taxon>
        <taxon>Eurotiomycetidae</taxon>
        <taxon>Eurotiales</taxon>
        <taxon>Aspergillaceae</taxon>
        <taxon>Penicillium</taxon>
    </lineage>
</organism>
<dbReference type="Gene3D" id="4.10.240.10">
    <property type="entry name" value="Zn(2)-C6 fungal-type DNA-binding domain"/>
    <property type="match status" value="1"/>
</dbReference>
<sequence>MSTKPKHFSRPLLRVRTGCLSCRARKKKCDEEKPICMGCTRNRLQCRWPDDRSRRPLPTPIDGPQSPSDKDVESTTTSNRGESVTREQDCGAQSAPGLGCAFNSDTPEEFESHTRGDLDWQRSDLDFEPSSLNDFNSGPEEAMESPGWLVRESLHTLNEMIPASPGLMPQLDHNRFSLFGHYIQKTAISMANGATESNPFLVLLIPLTVSSELVLESILVQSSAHRAVHTPELGRSEALVLYNKSLRSLWSAIDKITTQKDKEVLGLIVSMLIICFTETARGDVTGSIFYHLQATSSLLPNALIKLKGVLPKDLRNFLVEYYIYTATLSLISMDGELMPLLKVCSGLLDEGQQLVESGYVGNLCGCWLELLLLIPRVFHLGYEWRKKTSPEAMAERVTTFALIQLQLARWEPSVDVPHDVALVGNVFKQALMVYLYGILGEPTLDESSIHAISMQEAVMQAMHYLEELPPSNQINTSLCWPLAVIGASVIYPEQQECIRRRLDVMAERIGLGNIHKTRDLLEYMWSQERRGPWEIPEAMQAAQIWISFA</sequence>
<dbReference type="InterPro" id="IPR021858">
    <property type="entry name" value="Fun_TF"/>
</dbReference>
<reference evidence="8" key="1">
    <citation type="submission" date="2021-07" db="EMBL/GenBank/DDBJ databases">
        <authorList>
            <person name="Branca A.L. A."/>
        </authorList>
    </citation>
    <scope>NUCLEOTIDE SEQUENCE</scope>
</reference>
<dbReference type="PROSITE" id="PS00463">
    <property type="entry name" value="ZN2_CY6_FUNGAL_1"/>
    <property type="match status" value="1"/>
</dbReference>
<dbReference type="SUPFAM" id="SSF57701">
    <property type="entry name" value="Zn2/Cys6 DNA-binding domain"/>
    <property type="match status" value="1"/>
</dbReference>
<dbReference type="PANTHER" id="PTHR37534">
    <property type="entry name" value="TRANSCRIPTIONAL ACTIVATOR PROTEIN UGA3"/>
    <property type="match status" value="1"/>
</dbReference>
<evidence type="ECO:0000313" key="8">
    <source>
        <dbReference type="EMBL" id="CAG8377696.1"/>
    </source>
</evidence>
<gene>
    <name evidence="8" type="ORF">PSALAMII_LOCUS5354</name>
</gene>
<dbReference type="GO" id="GO:0045944">
    <property type="term" value="P:positive regulation of transcription by RNA polymerase II"/>
    <property type="evidence" value="ECO:0007669"/>
    <property type="project" value="TreeGrafter"/>
</dbReference>
<keyword evidence="2" id="KW-0805">Transcription regulation</keyword>
<dbReference type="Pfam" id="PF11951">
    <property type="entry name" value="Fungal_trans_2"/>
    <property type="match status" value="1"/>
</dbReference>
<dbReference type="GO" id="GO:0005634">
    <property type="term" value="C:nucleus"/>
    <property type="evidence" value="ECO:0007669"/>
    <property type="project" value="UniProtKB-SubCell"/>
</dbReference>
<dbReference type="Proteomes" id="UP001152592">
    <property type="component" value="Unassembled WGS sequence"/>
</dbReference>
<evidence type="ECO:0000259" key="7">
    <source>
        <dbReference type="PROSITE" id="PS50048"/>
    </source>
</evidence>